<evidence type="ECO:0000256" key="11">
    <source>
        <dbReference type="ARBA" id="ARBA00023950"/>
    </source>
</evidence>
<comment type="pathway">
    <text evidence="1 13">Purine metabolism; purine nucleoside salvage.</text>
</comment>
<gene>
    <name evidence="15" type="ORF">MGAL_10B042013</name>
</gene>
<dbReference type="GO" id="GO:0004731">
    <property type="term" value="F:purine-nucleoside phosphorylase activity"/>
    <property type="evidence" value="ECO:0007669"/>
    <property type="project" value="UniProtKB-EC"/>
</dbReference>
<dbReference type="NCBIfam" id="NF006054">
    <property type="entry name" value="PRK08202.1"/>
    <property type="match status" value="1"/>
</dbReference>
<dbReference type="EC" id="2.4.2.1" evidence="4 13"/>
<evidence type="ECO:0000256" key="1">
    <source>
        <dbReference type="ARBA" id="ARBA00005058"/>
    </source>
</evidence>
<evidence type="ECO:0000256" key="8">
    <source>
        <dbReference type="ARBA" id="ARBA00022726"/>
    </source>
</evidence>
<dbReference type="SUPFAM" id="SSF53167">
    <property type="entry name" value="Purine and uridine phosphorylases"/>
    <property type="match status" value="1"/>
</dbReference>
<evidence type="ECO:0000256" key="6">
    <source>
        <dbReference type="ARBA" id="ARBA00022676"/>
    </source>
</evidence>
<dbReference type="Pfam" id="PF01048">
    <property type="entry name" value="PNP_UDP_1"/>
    <property type="match status" value="1"/>
</dbReference>
<organism evidence="15 16">
    <name type="scientific">Mytilus galloprovincialis</name>
    <name type="common">Mediterranean mussel</name>
    <dbReference type="NCBI Taxonomy" id="29158"/>
    <lineage>
        <taxon>Eukaryota</taxon>
        <taxon>Metazoa</taxon>
        <taxon>Spiralia</taxon>
        <taxon>Lophotrochozoa</taxon>
        <taxon>Mollusca</taxon>
        <taxon>Bivalvia</taxon>
        <taxon>Autobranchia</taxon>
        <taxon>Pteriomorphia</taxon>
        <taxon>Mytilida</taxon>
        <taxon>Mytiloidea</taxon>
        <taxon>Mytilidae</taxon>
        <taxon>Mytilinae</taxon>
        <taxon>Mytilus</taxon>
    </lineage>
</organism>
<dbReference type="CDD" id="cd09009">
    <property type="entry name" value="PNP-EcPNPII_like"/>
    <property type="match status" value="1"/>
</dbReference>
<evidence type="ECO:0000259" key="14">
    <source>
        <dbReference type="Pfam" id="PF01048"/>
    </source>
</evidence>
<dbReference type="InterPro" id="IPR035994">
    <property type="entry name" value="Nucleoside_phosphorylase_sf"/>
</dbReference>
<evidence type="ECO:0000256" key="13">
    <source>
        <dbReference type="PIRNR" id="PIRNR000477"/>
    </source>
</evidence>
<comment type="catalytic activity">
    <reaction evidence="9">
        <text>inosine + phosphate = alpha-D-ribose 1-phosphate + hypoxanthine</text>
        <dbReference type="Rhea" id="RHEA:27646"/>
        <dbReference type="ChEBI" id="CHEBI:17368"/>
        <dbReference type="ChEBI" id="CHEBI:17596"/>
        <dbReference type="ChEBI" id="CHEBI:43474"/>
        <dbReference type="ChEBI" id="CHEBI:57720"/>
        <dbReference type="EC" id="2.4.2.1"/>
    </reaction>
</comment>
<dbReference type="OrthoDB" id="10261782at2759"/>
<evidence type="ECO:0000256" key="7">
    <source>
        <dbReference type="ARBA" id="ARBA00022679"/>
    </source>
</evidence>
<protein>
    <recommendedName>
        <fullName evidence="5 13">Purine nucleoside phosphorylase</fullName>
        <ecNumber evidence="4 13">2.4.2.1</ecNumber>
    </recommendedName>
    <alternativeName>
        <fullName evidence="13">Inosine-guanosine phosphorylase</fullName>
    </alternativeName>
</protein>
<proteinExistence type="inferred from homology"/>
<evidence type="ECO:0000256" key="12">
    <source>
        <dbReference type="ARBA" id="ARBA00023970"/>
    </source>
</evidence>
<evidence type="ECO:0000256" key="9">
    <source>
        <dbReference type="ARBA" id="ARBA00023918"/>
    </source>
</evidence>
<comment type="subunit">
    <text evidence="3">Homotrimer.</text>
</comment>
<dbReference type="InterPro" id="IPR018099">
    <property type="entry name" value="Purine_phosphorylase-2_CS"/>
</dbReference>
<keyword evidence="16" id="KW-1185">Reference proteome</keyword>
<dbReference type="InterPro" id="IPR011268">
    <property type="entry name" value="Purine_phosphorylase"/>
</dbReference>
<comment type="catalytic activity">
    <reaction evidence="11">
        <text>2'-deoxyinosine + phosphate = 2-deoxy-alpha-D-ribose 1-phosphate + hypoxanthine</text>
        <dbReference type="Rhea" id="RHEA:27750"/>
        <dbReference type="ChEBI" id="CHEBI:17368"/>
        <dbReference type="ChEBI" id="CHEBI:28997"/>
        <dbReference type="ChEBI" id="CHEBI:43474"/>
        <dbReference type="ChEBI" id="CHEBI:57259"/>
        <dbReference type="EC" id="2.4.2.1"/>
    </reaction>
</comment>
<dbReference type="Gene3D" id="3.40.50.1580">
    <property type="entry name" value="Nucleoside phosphorylase domain"/>
    <property type="match status" value="1"/>
</dbReference>
<comment type="catalytic activity">
    <reaction evidence="10">
        <text>2'-deoxyguanosine + phosphate = 2-deoxy-alpha-D-ribose 1-phosphate + guanine</text>
        <dbReference type="Rhea" id="RHEA:27738"/>
        <dbReference type="ChEBI" id="CHEBI:16235"/>
        <dbReference type="ChEBI" id="CHEBI:17172"/>
        <dbReference type="ChEBI" id="CHEBI:43474"/>
        <dbReference type="ChEBI" id="CHEBI:57259"/>
        <dbReference type="EC" id="2.4.2.1"/>
    </reaction>
</comment>
<evidence type="ECO:0000256" key="10">
    <source>
        <dbReference type="ARBA" id="ARBA00023929"/>
    </source>
</evidence>
<dbReference type="InterPro" id="IPR000845">
    <property type="entry name" value="Nucleoside_phosphorylase_d"/>
</dbReference>
<dbReference type="NCBIfam" id="TIGR01700">
    <property type="entry name" value="PNPH"/>
    <property type="match status" value="1"/>
</dbReference>
<dbReference type="PROSITE" id="PS01240">
    <property type="entry name" value="PNP_MTAP_2"/>
    <property type="match status" value="1"/>
</dbReference>
<dbReference type="AlphaFoldDB" id="A0A8B6BZ66"/>
<feature type="domain" description="Nucleoside phosphorylase" evidence="14">
    <location>
        <begin position="66"/>
        <end position="320"/>
    </location>
</feature>
<comment type="function">
    <text evidence="13">The purine nucleoside phosphorylases catalyze the phosphorolytic breakdown of the N-glycosidic bond in the beta-(deoxy)ribonucleoside molecules, with the formation of the corresponding free purine bases and pentose-1-phosphate.</text>
</comment>
<dbReference type="UniPathway" id="UPA00606"/>
<evidence type="ECO:0000313" key="15">
    <source>
        <dbReference type="EMBL" id="VDH97465.1"/>
    </source>
</evidence>
<evidence type="ECO:0000256" key="4">
    <source>
        <dbReference type="ARBA" id="ARBA00011886"/>
    </source>
</evidence>
<dbReference type="PIRSF" id="PIRSF000477">
    <property type="entry name" value="PurNPase"/>
    <property type="match status" value="1"/>
</dbReference>
<accession>A0A8B6BZ66</accession>
<comment type="catalytic activity">
    <reaction evidence="12">
        <text>guanosine + phosphate = alpha-D-ribose 1-phosphate + guanine</text>
        <dbReference type="Rhea" id="RHEA:13233"/>
        <dbReference type="ChEBI" id="CHEBI:16235"/>
        <dbReference type="ChEBI" id="CHEBI:16750"/>
        <dbReference type="ChEBI" id="CHEBI:43474"/>
        <dbReference type="ChEBI" id="CHEBI:57720"/>
        <dbReference type="EC" id="2.4.2.1"/>
    </reaction>
</comment>
<keyword evidence="6 13" id="KW-0328">Glycosyltransferase</keyword>
<dbReference type="NCBIfam" id="TIGR01697">
    <property type="entry name" value="PNPH-PUNA-XAPA"/>
    <property type="match status" value="1"/>
</dbReference>
<evidence type="ECO:0000256" key="5">
    <source>
        <dbReference type="ARBA" id="ARBA00013834"/>
    </source>
</evidence>
<dbReference type="GO" id="GO:0005737">
    <property type="term" value="C:cytoplasm"/>
    <property type="evidence" value="ECO:0007669"/>
    <property type="project" value="TreeGrafter"/>
</dbReference>
<dbReference type="EMBL" id="UYJE01000896">
    <property type="protein sequence ID" value="VDH97465.1"/>
    <property type="molecule type" value="Genomic_DNA"/>
</dbReference>
<comment type="caution">
    <text evidence="15">The sequence shown here is derived from an EMBL/GenBank/DDBJ whole genome shotgun (WGS) entry which is preliminary data.</text>
</comment>
<dbReference type="Proteomes" id="UP000596742">
    <property type="component" value="Unassembled WGS sequence"/>
</dbReference>
<name>A0A8B6BZ66_MYTGA</name>
<evidence type="ECO:0000256" key="2">
    <source>
        <dbReference type="ARBA" id="ARBA00006751"/>
    </source>
</evidence>
<keyword evidence="8" id="KW-0660">Purine salvage</keyword>
<dbReference type="GO" id="GO:0006166">
    <property type="term" value="P:purine ribonucleoside salvage"/>
    <property type="evidence" value="ECO:0007669"/>
    <property type="project" value="UniProtKB-KW"/>
</dbReference>
<sequence length="323" mass="35477">MWGQFQLITIRFRRTKGRIISEGRIQSFTHSEETMTDSEHTQAGPSYEEVHEIAKTLEGKTKYRPTLGIVCGSGLGGLGDLVEEADIIPYDEIPHFPVSTVPGHMGKLVFGKLKGQIVVLMRGRLHCYEGYPMWKTTIPIRVMKALGVETLFLTNAAGGINPDFNTGDIMIIRDHIDFAGLSGECVLRGANDERFGPRFLATVGTWDDAMNELAEKAAKELGLGDILRRGVYVMIGGPTFETVAESRLLKNFGADAVGMSTVAEALVGRHMGMKVFGISLITDKCCLDYTTAKVTTHEEVLAIGQKRAKDLQSLALKILELMQ</sequence>
<keyword evidence="7 13" id="KW-0808">Transferase</keyword>
<dbReference type="PANTHER" id="PTHR11904:SF9">
    <property type="entry name" value="PURINE NUCLEOSIDE PHOSPHORYLASE-RELATED"/>
    <property type="match status" value="1"/>
</dbReference>
<evidence type="ECO:0000256" key="3">
    <source>
        <dbReference type="ARBA" id="ARBA00011233"/>
    </source>
</evidence>
<dbReference type="FunFam" id="3.40.50.1580:FF:000004">
    <property type="entry name" value="Purine nucleoside phosphorylase"/>
    <property type="match status" value="1"/>
</dbReference>
<evidence type="ECO:0000313" key="16">
    <source>
        <dbReference type="Proteomes" id="UP000596742"/>
    </source>
</evidence>
<reference evidence="15" key="1">
    <citation type="submission" date="2018-11" db="EMBL/GenBank/DDBJ databases">
        <authorList>
            <person name="Alioto T."/>
            <person name="Alioto T."/>
        </authorList>
    </citation>
    <scope>NUCLEOTIDE SEQUENCE</scope>
</reference>
<dbReference type="PANTHER" id="PTHR11904">
    <property type="entry name" value="METHYLTHIOADENOSINE/PURINE NUCLEOSIDE PHOSPHORYLASE"/>
    <property type="match status" value="1"/>
</dbReference>
<comment type="similarity">
    <text evidence="2 13">Belongs to the PNP/MTAP phosphorylase family.</text>
</comment>
<dbReference type="InterPro" id="IPR011270">
    <property type="entry name" value="Pur_Nuc_Pase_Ino/Guo-sp"/>
</dbReference>